<gene>
    <name evidence="1" type="ORF">OsJ_02056</name>
</gene>
<evidence type="ECO:0000313" key="1">
    <source>
        <dbReference type="EMBL" id="EAZ12174.1"/>
    </source>
</evidence>
<dbReference type="AlphaFoldDB" id="A2ZTX7"/>
<proteinExistence type="predicted"/>
<name>A2ZTX7_ORYSJ</name>
<reference evidence="1" key="1">
    <citation type="journal article" date="2005" name="PLoS Biol.">
        <title>The genomes of Oryza sativa: a history of duplications.</title>
        <authorList>
            <person name="Yu J."/>
            <person name="Wang J."/>
            <person name="Lin W."/>
            <person name="Li S."/>
            <person name="Li H."/>
            <person name="Zhou J."/>
            <person name="Ni P."/>
            <person name="Dong W."/>
            <person name="Hu S."/>
            <person name="Zeng C."/>
            <person name="Zhang J."/>
            <person name="Zhang Y."/>
            <person name="Li R."/>
            <person name="Xu Z."/>
            <person name="Li S."/>
            <person name="Li X."/>
            <person name="Zheng H."/>
            <person name="Cong L."/>
            <person name="Lin L."/>
            <person name="Yin J."/>
            <person name="Geng J."/>
            <person name="Li G."/>
            <person name="Shi J."/>
            <person name="Liu J."/>
            <person name="Lv H."/>
            <person name="Li J."/>
            <person name="Wang J."/>
            <person name="Deng Y."/>
            <person name="Ran L."/>
            <person name="Shi X."/>
            <person name="Wang X."/>
            <person name="Wu Q."/>
            <person name="Li C."/>
            <person name="Ren X."/>
            <person name="Wang J."/>
            <person name="Wang X."/>
            <person name="Li D."/>
            <person name="Liu D."/>
            <person name="Zhang X."/>
            <person name="Ji Z."/>
            <person name="Zhao W."/>
            <person name="Sun Y."/>
            <person name="Zhang Z."/>
            <person name="Bao J."/>
            <person name="Han Y."/>
            <person name="Dong L."/>
            <person name="Ji J."/>
            <person name="Chen P."/>
            <person name="Wu S."/>
            <person name="Liu J."/>
            <person name="Xiao Y."/>
            <person name="Bu D."/>
            <person name="Tan J."/>
            <person name="Yang L."/>
            <person name="Ye C."/>
            <person name="Zhang J."/>
            <person name="Xu J."/>
            <person name="Zhou Y."/>
            <person name="Yu Y."/>
            <person name="Zhang B."/>
            <person name="Zhuang S."/>
            <person name="Wei H."/>
            <person name="Liu B."/>
            <person name="Lei M."/>
            <person name="Yu H."/>
            <person name="Li Y."/>
            <person name="Xu H."/>
            <person name="Wei S."/>
            <person name="He X."/>
            <person name="Fang L."/>
            <person name="Zhang Z."/>
            <person name="Zhang Y."/>
            <person name="Huang X."/>
            <person name="Su Z."/>
            <person name="Tong W."/>
            <person name="Li J."/>
            <person name="Tong Z."/>
            <person name="Li S."/>
            <person name="Ye J."/>
            <person name="Wang L."/>
            <person name="Fang L."/>
            <person name="Lei T."/>
            <person name="Chen C."/>
            <person name="Chen H."/>
            <person name="Xu Z."/>
            <person name="Li H."/>
            <person name="Huang H."/>
            <person name="Zhang F."/>
            <person name="Xu H."/>
            <person name="Li N."/>
            <person name="Zhao C."/>
            <person name="Li S."/>
            <person name="Dong L."/>
            <person name="Huang Y."/>
            <person name="Li L."/>
            <person name="Xi Y."/>
            <person name="Qi Q."/>
            <person name="Li W."/>
            <person name="Zhang B."/>
            <person name="Hu W."/>
            <person name="Zhang Y."/>
            <person name="Tian X."/>
            <person name="Jiao Y."/>
            <person name="Liang X."/>
            <person name="Jin J."/>
            <person name="Gao L."/>
            <person name="Zheng W."/>
            <person name="Hao B."/>
            <person name="Liu S."/>
            <person name="Wang W."/>
            <person name="Yuan L."/>
            <person name="Cao M."/>
            <person name="McDermott J."/>
            <person name="Samudrala R."/>
            <person name="Wang J."/>
            <person name="Wong G.K."/>
            <person name="Yang H."/>
        </authorList>
    </citation>
    <scope>NUCLEOTIDE SEQUENCE [LARGE SCALE GENOMIC DNA]</scope>
</reference>
<accession>A2ZTX7</accession>
<organism evidence="1">
    <name type="scientific">Oryza sativa subsp. japonica</name>
    <name type="common">Rice</name>
    <dbReference type="NCBI Taxonomy" id="39947"/>
    <lineage>
        <taxon>Eukaryota</taxon>
        <taxon>Viridiplantae</taxon>
        <taxon>Streptophyta</taxon>
        <taxon>Embryophyta</taxon>
        <taxon>Tracheophyta</taxon>
        <taxon>Spermatophyta</taxon>
        <taxon>Magnoliopsida</taxon>
        <taxon>Liliopsida</taxon>
        <taxon>Poales</taxon>
        <taxon>Poaceae</taxon>
        <taxon>BOP clade</taxon>
        <taxon>Oryzoideae</taxon>
        <taxon>Oryzeae</taxon>
        <taxon>Oryzinae</taxon>
        <taxon>Oryza</taxon>
        <taxon>Oryza sativa</taxon>
    </lineage>
</organism>
<sequence length="84" mass="9269">MSPDDSGELDPSKIIDQYIVEQNLIDSFARRVMEKIKTKLRIGKIRRKRTMENFGASFLVLSAMVLGGSEGAQFGRLAACFGSA</sequence>
<protein>
    <submittedName>
        <fullName evidence="1">Uncharacterized protein</fullName>
    </submittedName>
</protein>
<dbReference type="EMBL" id="CM000138">
    <property type="protein sequence ID" value="EAZ12174.1"/>
    <property type="molecule type" value="Genomic_DNA"/>
</dbReference>
<reference evidence="1" key="2">
    <citation type="submission" date="2008-12" db="EMBL/GenBank/DDBJ databases">
        <title>Improved gene annotation of the rice (Oryza sativa) genomes.</title>
        <authorList>
            <person name="Wang J."/>
            <person name="Li R."/>
            <person name="Fan W."/>
            <person name="Huang Q."/>
            <person name="Zhang J."/>
            <person name="Zhou Y."/>
            <person name="Hu Y."/>
            <person name="Zi S."/>
            <person name="Li J."/>
            <person name="Ni P."/>
            <person name="Zheng H."/>
            <person name="Zhang Y."/>
            <person name="Zhao M."/>
            <person name="Hao Q."/>
            <person name="McDermott J."/>
            <person name="Samudrala R."/>
            <person name="Kristiansen K."/>
            <person name="Wong G.K.-S."/>
        </authorList>
    </citation>
    <scope>NUCLEOTIDE SEQUENCE</scope>
</reference>
<dbReference type="Proteomes" id="UP000007752">
    <property type="component" value="Chromosome 1"/>
</dbReference>